<organism evidence="1">
    <name type="scientific">Arthrobacter sp. K5</name>
    <dbReference type="NCBI Taxonomy" id="2839623"/>
    <lineage>
        <taxon>Bacteria</taxon>
        <taxon>Bacillati</taxon>
        <taxon>Actinomycetota</taxon>
        <taxon>Actinomycetes</taxon>
        <taxon>Micrococcales</taxon>
        <taxon>Micrococcaceae</taxon>
        <taxon>Arthrobacter</taxon>
    </lineage>
</organism>
<accession>A0AAU8EMR8</accession>
<proteinExistence type="predicted"/>
<dbReference type="EMBL" id="CP159279">
    <property type="protein sequence ID" value="XCH10176.1"/>
    <property type="molecule type" value="Genomic_DNA"/>
</dbReference>
<sequence length="69" mass="7725">MPSTTKTIDIQVNDRKILDERLDAAVRCLQEAAMLTGTHGIMVTRNRPGDYTATLSDQVPFGMTREIFL</sequence>
<name>A0AAU8EMR8_9MICC</name>
<dbReference type="RefSeq" id="WP_353710829.1">
    <property type="nucleotide sequence ID" value="NZ_CP159279.1"/>
</dbReference>
<reference evidence="1" key="1">
    <citation type="submission" date="2024-06" db="EMBL/GenBank/DDBJ databases">
        <title>Biodegradation of dimethachlon by Arthrobacter sp. K5: mechanistic insights and ecological implications.</title>
        <authorList>
            <person name="Hu S."/>
            <person name="Lu P."/>
        </authorList>
    </citation>
    <scope>NUCLEOTIDE SEQUENCE</scope>
    <source>
        <strain evidence="1">K5</strain>
    </source>
</reference>
<evidence type="ECO:0000313" key="1">
    <source>
        <dbReference type="EMBL" id="XCH10176.1"/>
    </source>
</evidence>
<gene>
    <name evidence="1" type="ORF">ABRP34_15205</name>
</gene>
<dbReference type="AlphaFoldDB" id="A0AAU8EMR8"/>
<protein>
    <submittedName>
        <fullName evidence="1">Uncharacterized protein</fullName>
    </submittedName>
</protein>